<evidence type="ECO:0000313" key="2">
    <source>
        <dbReference type="EMBL" id="VDN81498.1"/>
    </source>
</evidence>
<feature type="transmembrane region" description="Helical" evidence="1">
    <location>
        <begin position="67"/>
        <end position="87"/>
    </location>
</feature>
<evidence type="ECO:0000313" key="3">
    <source>
        <dbReference type="Proteomes" id="UP000278627"/>
    </source>
</evidence>
<keyword evidence="1" id="KW-0812">Transmembrane</keyword>
<proteinExistence type="predicted"/>
<dbReference type="WBParaSite" id="BPAG_0000031101-mRNA-1">
    <property type="protein sequence ID" value="BPAG_0000031101-mRNA-1"/>
    <property type="gene ID" value="BPAG_0000031101"/>
</dbReference>
<name>A0A0N4SXB9_BRUPA</name>
<protein>
    <submittedName>
        <fullName evidence="4">Neur_chan_memb domain-containing protein</fullName>
    </submittedName>
</protein>
<keyword evidence="1" id="KW-0472">Membrane</keyword>
<gene>
    <name evidence="2" type="ORF">BPAG_LOCUS312</name>
</gene>
<accession>A0A0N4SXB9</accession>
<dbReference type="EMBL" id="UZAD01000012">
    <property type="protein sequence ID" value="VDN81498.1"/>
    <property type="molecule type" value="Genomic_DNA"/>
</dbReference>
<sequence>MTKLCGTDGQDQLRNFYVQNGFIRMEALSVIFTSSLPICDNWTMAPPASRKQSIVEAAEKTFDKNTLILIVNLLILVVLTSLLYMVATSAMASSRRDEH</sequence>
<reference evidence="2 3" key="2">
    <citation type="submission" date="2018-11" db="EMBL/GenBank/DDBJ databases">
        <authorList>
            <consortium name="Pathogen Informatics"/>
        </authorList>
    </citation>
    <scope>NUCLEOTIDE SEQUENCE [LARGE SCALE GENOMIC DNA]</scope>
</reference>
<dbReference type="AlphaFoldDB" id="A0A0N4SXB9"/>
<evidence type="ECO:0000256" key="1">
    <source>
        <dbReference type="SAM" id="Phobius"/>
    </source>
</evidence>
<reference evidence="4" key="1">
    <citation type="submission" date="2017-02" db="UniProtKB">
        <authorList>
            <consortium name="WormBaseParasite"/>
        </authorList>
    </citation>
    <scope>IDENTIFICATION</scope>
</reference>
<organism evidence="4">
    <name type="scientific">Brugia pahangi</name>
    <name type="common">Filarial nematode worm</name>
    <dbReference type="NCBI Taxonomy" id="6280"/>
    <lineage>
        <taxon>Eukaryota</taxon>
        <taxon>Metazoa</taxon>
        <taxon>Ecdysozoa</taxon>
        <taxon>Nematoda</taxon>
        <taxon>Chromadorea</taxon>
        <taxon>Rhabditida</taxon>
        <taxon>Spirurina</taxon>
        <taxon>Spiruromorpha</taxon>
        <taxon>Filarioidea</taxon>
        <taxon>Onchocercidae</taxon>
        <taxon>Brugia</taxon>
    </lineage>
</organism>
<keyword evidence="1" id="KW-1133">Transmembrane helix</keyword>
<keyword evidence="3" id="KW-1185">Reference proteome</keyword>
<evidence type="ECO:0000313" key="4">
    <source>
        <dbReference type="WBParaSite" id="BPAG_0000031101-mRNA-1"/>
    </source>
</evidence>
<dbReference type="Proteomes" id="UP000278627">
    <property type="component" value="Unassembled WGS sequence"/>
</dbReference>